<dbReference type="Gene3D" id="1.10.443.10">
    <property type="entry name" value="Intergrase catalytic core"/>
    <property type="match status" value="1"/>
</dbReference>
<dbReference type="InterPro" id="IPR013762">
    <property type="entry name" value="Integrase-like_cat_sf"/>
</dbReference>
<comment type="caution">
    <text evidence="8">The sequence shown here is derived from an EMBL/GenBank/DDBJ whole genome shotgun (WGS) entry which is preliminary data.</text>
</comment>
<dbReference type="GO" id="GO:0015074">
    <property type="term" value="P:DNA integration"/>
    <property type="evidence" value="ECO:0007669"/>
    <property type="project" value="UniProtKB-KW"/>
</dbReference>
<dbReference type="InterPro" id="IPR050090">
    <property type="entry name" value="Tyrosine_recombinase_XerCD"/>
</dbReference>
<evidence type="ECO:0000256" key="4">
    <source>
        <dbReference type="ARBA" id="ARBA00023172"/>
    </source>
</evidence>
<dbReference type="InterPro" id="IPR004107">
    <property type="entry name" value="Integrase_SAM-like_N"/>
</dbReference>
<protein>
    <submittedName>
        <fullName evidence="8">Integron integrase IntIPac</fullName>
    </submittedName>
</protein>
<evidence type="ECO:0000256" key="3">
    <source>
        <dbReference type="ARBA" id="ARBA00023125"/>
    </source>
</evidence>
<evidence type="ECO:0000313" key="8">
    <source>
        <dbReference type="EMBL" id="KXO08649.1"/>
    </source>
</evidence>
<evidence type="ECO:0000259" key="7">
    <source>
        <dbReference type="PROSITE" id="PS51900"/>
    </source>
</evidence>
<proteinExistence type="inferred from homology"/>
<dbReference type="InterPro" id="IPR011010">
    <property type="entry name" value="DNA_brk_join_enz"/>
</dbReference>
<dbReference type="InterPro" id="IPR010998">
    <property type="entry name" value="Integrase_recombinase_N"/>
</dbReference>
<evidence type="ECO:0000256" key="1">
    <source>
        <dbReference type="ARBA" id="ARBA00008857"/>
    </source>
</evidence>
<dbReference type="AlphaFoldDB" id="A0A137S8A2"/>
<comment type="similarity">
    <text evidence="1">Belongs to the 'phage' integrase family.</text>
</comment>
<dbReference type="GO" id="GO:0006310">
    <property type="term" value="P:DNA recombination"/>
    <property type="evidence" value="ECO:0007669"/>
    <property type="project" value="UniProtKB-KW"/>
</dbReference>
<dbReference type="PANTHER" id="PTHR30349">
    <property type="entry name" value="PHAGE INTEGRASE-RELATED"/>
    <property type="match status" value="1"/>
</dbReference>
<dbReference type="PATRIC" id="fig|1306954.6.peg.1035"/>
<evidence type="ECO:0000259" key="6">
    <source>
        <dbReference type="PROSITE" id="PS51898"/>
    </source>
</evidence>
<dbReference type="PROSITE" id="PS51898">
    <property type="entry name" value="TYR_RECOMBINASE"/>
    <property type="match status" value="1"/>
</dbReference>
<dbReference type="EMBL" id="LOCO01000015">
    <property type="protein sequence ID" value="KXO08649.1"/>
    <property type="molecule type" value="Genomic_DNA"/>
</dbReference>
<dbReference type="Proteomes" id="UP000070282">
    <property type="component" value="Unassembled WGS sequence"/>
</dbReference>
<dbReference type="InterPro" id="IPR044068">
    <property type="entry name" value="CB"/>
</dbReference>
<gene>
    <name evidence="8" type="ORF">J122_2752</name>
</gene>
<dbReference type="Gene3D" id="1.10.150.130">
    <property type="match status" value="1"/>
</dbReference>
<dbReference type="InterPro" id="IPR002104">
    <property type="entry name" value="Integrase_catalytic"/>
</dbReference>
<dbReference type="PANTHER" id="PTHR30349:SF64">
    <property type="entry name" value="PROPHAGE INTEGRASE INTD-RELATED"/>
    <property type="match status" value="1"/>
</dbReference>
<name>A0A137S8A2_9GAMM</name>
<reference evidence="9" key="1">
    <citation type="submission" date="2015-12" db="EMBL/GenBank/DDBJ databases">
        <authorList>
            <person name="Lima A."/>
            <person name="Farahani Zayas N."/>
            <person name="Castro Da Silva M.A."/>
            <person name="Cabral A."/>
            <person name="Pessatti M.L."/>
        </authorList>
    </citation>
    <scope>NUCLEOTIDE SEQUENCE [LARGE SCALE GENOMIC DNA]</scope>
    <source>
        <strain evidence="9">LAMA 842</strain>
    </source>
</reference>
<keyword evidence="3 5" id="KW-0238">DNA-binding</keyword>
<accession>A0A137S8A2</accession>
<dbReference type="Pfam" id="PF13495">
    <property type="entry name" value="Phage_int_SAM_4"/>
    <property type="match status" value="1"/>
</dbReference>
<dbReference type="PROSITE" id="PS51900">
    <property type="entry name" value="CB"/>
    <property type="match status" value="1"/>
</dbReference>
<keyword evidence="4" id="KW-0233">DNA recombination</keyword>
<feature type="domain" description="Tyr recombinase" evidence="6">
    <location>
        <begin position="138"/>
        <end position="351"/>
    </location>
</feature>
<dbReference type="NCBIfam" id="TIGR02249">
    <property type="entry name" value="integrase_gron"/>
    <property type="match status" value="1"/>
</dbReference>
<sequence length="357" mass="41033">MTKNGREIKGYPLKEVKTHIHTCKERVQDMDIRIPISPQSTRFLDQLRNFIRLRGLAYKTEITYVFWVKRFIRFHGRKHPRAMGTEEVEAFLSHLVLQANVSVATQRVALNALIFLYREFLGTPLEELQYEAARKPKKLPVVFSPDEARRVIANLEGEYKLIAMLLYGSGLRISEALRLRIKDIDFGMQQLIIREGKGGKDRITLLPDRLIEPLQKQIHSARLQHKVDIARGCGSVYMPAGLARKYPSASQEPDWQYVFPAPDLSIDPRSGIRRRHHMLDRTVQKHFKIAIRAAGIHKPAGSHTFRHSFATRLLEAGYDLRTIQKLLGHSDVRTTEIYTHVVRKGGFGVRSPVDEAF</sequence>
<evidence type="ECO:0000256" key="5">
    <source>
        <dbReference type="PROSITE-ProRule" id="PRU01248"/>
    </source>
</evidence>
<evidence type="ECO:0000256" key="2">
    <source>
        <dbReference type="ARBA" id="ARBA00022908"/>
    </source>
</evidence>
<keyword evidence="2" id="KW-0229">DNA integration</keyword>
<dbReference type="Pfam" id="PF00589">
    <property type="entry name" value="Phage_integrase"/>
    <property type="match status" value="1"/>
</dbReference>
<dbReference type="GO" id="GO:0003677">
    <property type="term" value="F:DNA binding"/>
    <property type="evidence" value="ECO:0007669"/>
    <property type="project" value="UniProtKB-UniRule"/>
</dbReference>
<dbReference type="InterPro" id="IPR011946">
    <property type="entry name" value="Integrase_integron-type"/>
</dbReference>
<feature type="domain" description="Core-binding (CB)" evidence="7">
    <location>
        <begin position="34"/>
        <end position="121"/>
    </location>
</feature>
<keyword evidence="9" id="KW-1185">Reference proteome</keyword>
<dbReference type="SUPFAM" id="SSF56349">
    <property type="entry name" value="DNA breaking-rejoining enzymes"/>
    <property type="match status" value="1"/>
</dbReference>
<evidence type="ECO:0000313" key="9">
    <source>
        <dbReference type="Proteomes" id="UP000070282"/>
    </source>
</evidence>
<dbReference type="CDD" id="cd01193">
    <property type="entry name" value="INT_IntI_C"/>
    <property type="match status" value="1"/>
</dbReference>
<organism evidence="8 9">
    <name type="scientific">Marinobacter excellens LAMA 842</name>
    <dbReference type="NCBI Taxonomy" id="1306954"/>
    <lineage>
        <taxon>Bacteria</taxon>
        <taxon>Pseudomonadati</taxon>
        <taxon>Pseudomonadota</taxon>
        <taxon>Gammaproteobacteria</taxon>
        <taxon>Pseudomonadales</taxon>
        <taxon>Marinobacteraceae</taxon>
        <taxon>Marinobacter</taxon>
    </lineage>
</organism>